<dbReference type="EMBL" id="BSDC01000002">
    <property type="protein sequence ID" value="GLH67309.1"/>
    <property type="molecule type" value="Genomic_DNA"/>
</dbReference>
<evidence type="ECO:0000313" key="2">
    <source>
        <dbReference type="Proteomes" id="UP001165044"/>
    </source>
</evidence>
<organism evidence="1 2">
    <name type="scientific">Geothrix edaphica</name>
    <dbReference type="NCBI Taxonomy" id="2927976"/>
    <lineage>
        <taxon>Bacteria</taxon>
        <taxon>Pseudomonadati</taxon>
        <taxon>Acidobacteriota</taxon>
        <taxon>Holophagae</taxon>
        <taxon>Holophagales</taxon>
        <taxon>Holophagaceae</taxon>
        <taxon>Geothrix</taxon>
    </lineage>
</organism>
<evidence type="ECO:0000313" key="1">
    <source>
        <dbReference type="EMBL" id="GLH67309.1"/>
    </source>
</evidence>
<comment type="caution">
    <text evidence="1">The sequence shown here is derived from an EMBL/GenBank/DDBJ whole genome shotgun (WGS) entry which is preliminary data.</text>
</comment>
<gene>
    <name evidence="1" type="ORF">GETHED_16730</name>
</gene>
<protein>
    <submittedName>
        <fullName evidence="1">Uncharacterized protein</fullName>
    </submittedName>
</protein>
<reference evidence="1" key="1">
    <citation type="journal article" date="2023" name="Antonie Van Leeuwenhoek">
        <title>Mesoterricola silvestris gen. nov., sp. nov., Mesoterricola sediminis sp. nov., Geothrix oryzae sp. nov., Geothrix edaphica sp. nov., Geothrix rubra sp. nov., and Geothrix limicola sp. nov., six novel members of Acidobacteriota isolated from soils.</title>
        <authorList>
            <person name="Itoh H."/>
            <person name="Sugisawa Y."/>
            <person name="Mise K."/>
            <person name="Xu Z."/>
            <person name="Kuniyasu M."/>
            <person name="Ushijima N."/>
            <person name="Kawano K."/>
            <person name="Kobayashi E."/>
            <person name="Shiratori Y."/>
            <person name="Masuda Y."/>
            <person name="Senoo K."/>
        </authorList>
    </citation>
    <scope>NUCLEOTIDE SEQUENCE</scope>
    <source>
        <strain evidence="1">Red802</strain>
    </source>
</reference>
<sequence>MSEQERIKAAEVALYESSRTFQALRSVAFLLSQAEGKGPFTWDGQPMEDLQHLLDVLAIRGIEHSEAGYDALTDPNLKTA</sequence>
<dbReference type="RefSeq" id="WP_285608363.1">
    <property type="nucleotide sequence ID" value="NZ_BSDC01000002.1"/>
</dbReference>
<dbReference type="Proteomes" id="UP001165044">
    <property type="component" value="Unassembled WGS sequence"/>
</dbReference>
<keyword evidence="2" id="KW-1185">Reference proteome</keyword>
<accession>A0ABQ5PYQ7</accession>
<name>A0ABQ5PYQ7_9BACT</name>
<proteinExistence type="predicted"/>